<reference evidence="1" key="1">
    <citation type="journal article" date="2012" name="Mol. Plant Microbe Interact.">
        <title>Rhizobial plasmids that cause impaired symbiotic nitrogen fixation and enhanced host invasion.</title>
        <authorList>
            <person name="Crook M.B."/>
            <person name="Lindsay D.P."/>
            <person name="Biggs M.B."/>
            <person name="Bentley J.S."/>
            <person name="Price J.C."/>
            <person name="Clement S.C."/>
            <person name="Clement M.J."/>
            <person name="Long S.R."/>
            <person name="Griffitts J.S."/>
        </authorList>
    </citation>
    <scope>NUCLEOTIDE SEQUENCE</scope>
    <source>
        <strain evidence="1">C017</strain>
        <plasmid evidence="1">pHRC017</plasmid>
    </source>
</reference>
<dbReference type="EMBL" id="JQ665880">
    <property type="protein sequence ID" value="AFJ91259.1"/>
    <property type="molecule type" value="Genomic_DNA"/>
</dbReference>
<evidence type="ECO:0000313" key="1">
    <source>
        <dbReference type="EMBL" id="AFJ91259.1"/>
    </source>
</evidence>
<geneLocation type="plasmid" evidence="1">
    <name>pHRC017</name>
</geneLocation>
<sequence length="37" mass="4174">MFEKPLAKALKRSDGSKGGVRRFPAVLLFKIRMLQAL</sequence>
<proteinExistence type="predicted"/>
<protein>
    <submittedName>
        <fullName evidence="1">IS4 family transposase</fullName>
    </submittedName>
</protein>
<accession>I2E191</accession>
<organism evidence="1">
    <name type="scientific">Rhizobium meliloti</name>
    <name type="common">Ensifer meliloti</name>
    <name type="synonym">Sinorhizobium meliloti</name>
    <dbReference type="NCBI Taxonomy" id="382"/>
    <lineage>
        <taxon>Bacteria</taxon>
        <taxon>Pseudomonadati</taxon>
        <taxon>Pseudomonadota</taxon>
        <taxon>Alphaproteobacteria</taxon>
        <taxon>Hyphomicrobiales</taxon>
        <taxon>Rhizobiaceae</taxon>
        <taxon>Sinorhizobium/Ensifer group</taxon>
        <taxon>Sinorhizobium</taxon>
    </lineage>
</organism>
<gene>
    <name evidence="1" type="ORF">pHRC017_0035</name>
</gene>
<dbReference type="AlphaFoldDB" id="I2E191"/>
<name>I2E191_RHIML</name>
<keyword evidence="1" id="KW-0614">Plasmid</keyword>